<evidence type="ECO:0000259" key="2">
    <source>
        <dbReference type="Pfam" id="PF11887"/>
    </source>
</evidence>
<dbReference type="PANTHER" id="PTHR33371:SF15">
    <property type="entry name" value="LIPOPROTEIN LPRN"/>
    <property type="match status" value="1"/>
</dbReference>
<dbReference type="Pfam" id="PF11887">
    <property type="entry name" value="Mce4_CUP1"/>
    <property type="match status" value="1"/>
</dbReference>
<dbReference type="NCBIfam" id="TIGR00996">
    <property type="entry name" value="Mtu_fam_mce"/>
    <property type="match status" value="1"/>
</dbReference>
<dbReference type="Proteomes" id="UP001524501">
    <property type="component" value="Unassembled WGS sequence"/>
</dbReference>
<dbReference type="InterPro" id="IPR003399">
    <property type="entry name" value="Mce/MlaD"/>
</dbReference>
<keyword evidence="4" id="KW-1185">Reference proteome</keyword>
<gene>
    <name evidence="3" type="ORF">NOF53_13520</name>
</gene>
<dbReference type="PANTHER" id="PTHR33371">
    <property type="entry name" value="INTERMEMBRANE PHOSPHOLIPID TRANSPORT SYSTEM BINDING PROTEIN MLAD-RELATED"/>
    <property type="match status" value="1"/>
</dbReference>
<organism evidence="3 4">
    <name type="scientific">Rhodococcus tibetensis</name>
    <dbReference type="NCBI Taxonomy" id="2965064"/>
    <lineage>
        <taxon>Bacteria</taxon>
        <taxon>Bacillati</taxon>
        <taxon>Actinomycetota</taxon>
        <taxon>Actinomycetes</taxon>
        <taxon>Mycobacteriales</taxon>
        <taxon>Nocardiaceae</taxon>
        <taxon>Rhodococcus</taxon>
    </lineage>
</organism>
<dbReference type="RefSeq" id="WP_255969058.1">
    <property type="nucleotide sequence ID" value="NZ_JANFQF010000010.1"/>
</dbReference>
<dbReference type="InterPro" id="IPR024516">
    <property type="entry name" value="Mce_C"/>
</dbReference>
<dbReference type="InterPro" id="IPR005693">
    <property type="entry name" value="Mce"/>
</dbReference>
<accession>A0ABT1QET4</accession>
<evidence type="ECO:0000313" key="3">
    <source>
        <dbReference type="EMBL" id="MCQ4120178.1"/>
    </source>
</evidence>
<sequence>MTIRNRTFALVTAVSAAAITSGCSLSLQGLSVGHTPEGPSYRITAEFDGADRVVPGAEVRAGQDVVGRVSEVSTRDFTARLELRIRNDVPVPQDVTARIELPTALGNPFVRLNIEDGSGVPMDDGDVIPLAQTSRGPDIESGLAALATVLNGSGIDQMSTIMGELSAAFAGRSDKVRDLVDMLNNTLGVVDDHRDELNRAIVASHAFSAELAAGQPVLDRALTEMSPVIDLLVSQREQITALMQQASTLAGEAERVLGSSGTELSAEIDHAGTVLTALEGFESELAPTLDAVARFLGGFAAATPGDYVTFNGTFDVTAVIAKLLTGSAPLEVPEARTLAEVLGGGVR</sequence>
<comment type="caution">
    <text evidence="3">The sequence shown here is derived from an EMBL/GenBank/DDBJ whole genome shotgun (WGS) entry which is preliminary data.</text>
</comment>
<dbReference type="InterPro" id="IPR052336">
    <property type="entry name" value="MlaD_Phospholipid_Transporter"/>
</dbReference>
<proteinExistence type="predicted"/>
<evidence type="ECO:0000259" key="1">
    <source>
        <dbReference type="Pfam" id="PF02470"/>
    </source>
</evidence>
<feature type="domain" description="Mce/MlaD" evidence="1">
    <location>
        <begin position="40"/>
        <end position="112"/>
    </location>
</feature>
<dbReference type="PROSITE" id="PS51257">
    <property type="entry name" value="PROKAR_LIPOPROTEIN"/>
    <property type="match status" value="1"/>
</dbReference>
<feature type="domain" description="Mammalian cell entry C-terminal" evidence="2">
    <location>
        <begin position="121"/>
        <end position="302"/>
    </location>
</feature>
<reference evidence="3 4" key="1">
    <citation type="submission" date="2022-07" db="EMBL/GenBank/DDBJ databases">
        <title>Degradation activity of malathion, p-nitrophenol and potential low-temperature adaptation strategy of Rhodococcus sp. FXJ9.536.</title>
        <authorList>
            <person name="Huang J."/>
            <person name="Huang Y."/>
        </authorList>
    </citation>
    <scope>NUCLEOTIDE SEQUENCE [LARGE SCALE GENOMIC DNA]</scope>
    <source>
        <strain evidence="3 4">FXJ9.536</strain>
    </source>
</reference>
<protein>
    <submittedName>
        <fullName evidence="3">MCE family protein</fullName>
    </submittedName>
</protein>
<dbReference type="Pfam" id="PF02470">
    <property type="entry name" value="MlaD"/>
    <property type="match status" value="1"/>
</dbReference>
<name>A0ABT1QET4_9NOCA</name>
<evidence type="ECO:0000313" key="4">
    <source>
        <dbReference type="Proteomes" id="UP001524501"/>
    </source>
</evidence>
<dbReference type="EMBL" id="JANFQF010000010">
    <property type="protein sequence ID" value="MCQ4120178.1"/>
    <property type="molecule type" value="Genomic_DNA"/>
</dbReference>